<proteinExistence type="predicted"/>
<accession>A0A1H7F724</accession>
<gene>
    <name evidence="1" type="ORF">SAMN04488008_10177</name>
</gene>
<organism evidence="1 2">
    <name type="scientific">Maribacter orientalis</name>
    <dbReference type="NCBI Taxonomy" id="228957"/>
    <lineage>
        <taxon>Bacteria</taxon>
        <taxon>Pseudomonadati</taxon>
        <taxon>Bacteroidota</taxon>
        <taxon>Flavobacteriia</taxon>
        <taxon>Flavobacteriales</taxon>
        <taxon>Flavobacteriaceae</taxon>
        <taxon>Maribacter</taxon>
    </lineage>
</organism>
<dbReference type="RefSeq" id="WP_245737103.1">
    <property type="nucleotide sequence ID" value="NZ_FNZN01000001.1"/>
</dbReference>
<protein>
    <submittedName>
        <fullName evidence="1">Uncharacterized protein</fullName>
    </submittedName>
</protein>
<dbReference type="Proteomes" id="UP000198990">
    <property type="component" value="Unassembled WGS sequence"/>
</dbReference>
<dbReference type="AlphaFoldDB" id="A0A1H7F724"/>
<dbReference type="EMBL" id="FNZN01000001">
    <property type="protein sequence ID" value="SEK21901.1"/>
    <property type="molecule type" value="Genomic_DNA"/>
</dbReference>
<keyword evidence="2" id="KW-1185">Reference proteome</keyword>
<reference evidence="2" key="1">
    <citation type="submission" date="2016-10" db="EMBL/GenBank/DDBJ databases">
        <authorList>
            <person name="Varghese N."/>
            <person name="Submissions S."/>
        </authorList>
    </citation>
    <scope>NUCLEOTIDE SEQUENCE [LARGE SCALE GENOMIC DNA]</scope>
    <source>
        <strain evidence="2">DSM 16471</strain>
    </source>
</reference>
<sequence length="74" mass="8938">MPQIMDELSKIFTEITELTYEIEKEYPEIYKFLEEDPITIPNMAHPNTDEKVMQAYLDDLKQLVRRYKETHESN</sequence>
<name>A0A1H7F724_9FLAO</name>
<evidence type="ECO:0000313" key="2">
    <source>
        <dbReference type="Proteomes" id="UP000198990"/>
    </source>
</evidence>
<evidence type="ECO:0000313" key="1">
    <source>
        <dbReference type="EMBL" id="SEK21901.1"/>
    </source>
</evidence>
<dbReference type="STRING" id="228957.SAMN04488008_10177"/>